<dbReference type="InterPro" id="IPR007269">
    <property type="entry name" value="ICMT_MeTrfase"/>
</dbReference>
<dbReference type="GO" id="GO:0016020">
    <property type="term" value="C:membrane"/>
    <property type="evidence" value="ECO:0007669"/>
    <property type="project" value="UniProtKB-SubCell"/>
</dbReference>
<evidence type="ECO:0000313" key="6">
    <source>
        <dbReference type="EMBL" id="AKK74843.1"/>
    </source>
</evidence>
<evidence type="ECO:0000256" key="4">
    <source>
        <dbReference type="ARBA" id="ARBA00023136"/>
    </source>
</evidence>
<dbReference type="RefSeq" id="WP_167336355.1">
    <property type="nucleotide sequence ID" value="NZ_CP009928.1"/>
</dbReference>
<evidence type="ECO:0000256" key="5">
    <source>
        <dbReference type="SAM" id="Phobius"/>
    </source>
</evidence>
<gene>
    <name evidence="6" type="ORF">OK18_07775</name>
</gene>
<dbReference type="PANTHER" id="PTHR12714">
    <property type="entry name" value="PROTEIN-S ISOPRENYLCYSTEINE O-METHYLTRANSFERASE"/>
    <property type="match status" value="1"/>
</dbReference>
<dbReference type="Pfam" id="PF04140">
    <property type="entry name" value="ICMT"/>
    <property type="match status" value="1"/>
</dbReference>
<dbReference type="STRING" id="1324352.OK18_07775"/>
<accession>A0A0G3MA76</accession>
<feature type="transmembrane region" description="Helical" evidence="5">
    <location>
        <begin position="44"/>
        <end position="66"/>
    </location>
</feature>
<dbReference type="AlphaFoldDB" id="A0A0G3MA76"/>
<name>A0A0G3MA76_CHRGL</name>
<feature type="transmembrane region" description="Helical" evidence="5">
    <location>
        <begin position="6"/>
        <end position="23"/>
    </location>
</feature>
<dbReference type="Proteomes" id="UP000035213">
    <property type="component" value="Chromosome"/>
</dbReference>
<keyword evidence="4 5" id="KW-0472">Membrane</keyword>
<protein>
    <recommendedName>
        <fullName evidence="8">Isoprenylcysteine carboxylmethyltransferase family protein</fullName>
    </recommendedName>
</protein>
<evidence type="ECO:0000256" key="3">
    <source>
        <dbReference type="ARBA" id="ARBA00022989"/>
    </source>
</evidence>
<organism evidence="6 7">
    <name type="scientific">Chryseobacterium gallinarum</name>
    <dbReference type="NCBI Taxonomy" id="1324352"/>
    <lineage>
        <taxon>Bacteria</taxon>
        <taxon>Pseudomonadati</taxon>
        <taxon>Bacteroidota</taxon>
        <taxon>Flavobacteriia</taxon>
        <taxon>Flavobacteriales</taxon>
        <taxon>Weeksellaceae</taxon>
        <taxon>Chryseobacterium group</taxon>
        <taxon>Chryseobacterium</taxon>
    </lineage>
</organism>
<keyword evidence="3 5" id="KW-1133">Transmembrane helix</keyword>
<dbReference type="Gene3D" id="1.20.120.1630">
    <property type="match status" value="1"/>
</dbReference>
<evidence type="ECO:0000256" key="1">
    <source>
        <dbReference type="ARBA" id="ARBA00004141"/>
    </source>
</evidence>
<reference evidence="6 7" key="1">
    <citation type="submission" date="2014-11" db="EMBL/GenBank/DDBJ databases">
        <authorList>
            <person name="Park G.-S."/>
            <person name="Hong S.-J."/>
            <person name="Jung B.K."/>
            <person name="Khan A.R."/>
            <person name="Kwak Y."/>
            <person name="Shin J.-H."/>
        </authorList>
    </citation>
    <scope>NUCLEOTIDE SEQUENCE [LARGE SCALE GENOMIC DNA]</scope>
    <source>
        <strain evidence="6 7">DSM 27622</strain>
    </source>
</reference>
<dbReference type="GO" id="GO:0004671">
    <property type="term" value="F:protein C-terminal S-isoprenylcysteine carboxyl O-methyltransferase activity"/>
    <property type="evidence" value="ECO:0007669"/>
    <property type="project" value="InterPro"/>
</dbReference>
<feature type="transmembrane region" description="Helical" evidence="5">
    <location>
        <begin position="72"/>
        <end position="90"/>
    </location>
</feature>
<dbReference type="EMBL" id="CP009928">
    <property type="protein sequence ID" value="AKK74843.1"/>
    <property type="molecule type" value="Genomic_DNA"/>
</dbReference>
<sequence>MKTLDIVIYTGIIVWSLIEYYYLRFRRSGNGDQKVTDKIGLQRLWIIACFTRINPVLISILIKLPISDIIEFRYFGLAVFIGGVLLRALAIRNLGNFFTMDLTIKKDHLLITNGVYRYVRHPSYTAMLIGLIGIGLALNNWLSLLIGPLVFFLAFERRIADEERGLIGRFGNEYIQYQKRTKKWIPFIY</sequence>
<dbReference type="KEGG" id="cgn:OK18_07775"/>
<evidence type="ECO:0000256" key="2">
    <source>
        <dbReference type="ARBA" id="ARBA00022692"/>
    </source>
</evidence>
<evidence type="ECO:0008006" key="8">
    <source>
        <dbReference type="Google" id="ProtNLM"/>
    </source>
</evidence>
<evidence type="ECO:0000313" key="7">
    <source>
        <dbReference type="Proteomes" id="UP000035213"/>
    </source>
</evidence>
<comment type="subcellular location">
    <subcellularLocation>
        <location evidence="1">Membrane</location>
        <topology evidence="1">Multi-pass membrane protein</topology>
    </subcellularLocation>
</comment>
<dbReference type="PATRIC" id="fig|1324352.5.peg.1634"/>
<proteinExistence type="predicted"/>
<keyword evidence="2 5" id="KW-0812">Transmembrane</keyword>
<feature type="transmembrane region" description="Helical" evidence="5">
    <location>
        <begin position="126"/>
        <end position="155"/>
    </location>
</feature>
<dbReference type="PANTHER" id="PTHR12714:SF9">
    <property type="entry name" value="PROTEIN-S-ISOPRENYLCYSTEINE O-METHYLTRANSFERASE"/>
    <property type="match status" value="1"/>
</dbReference>